<proteinExistence type="predicted"/>
<gene>
    <name evidence="3" type="ORF">HDF12_004478</name>
</gene>
<dbReference type="SMART" id="SM00028">
    <property type="entry name" value="TPR"/>
    <property type="match status" value="3"/>
</dbReference>
<dbReference type="AlphaFoldDB" id="A0A7Y9T4Z2"/>
<sequence>MPHSTQEPYRLVINATPEEEELHATARGLAQAGKHAEACDLFEELVALNPDNPMSWNSLGNEYEATGHTDKAWLALKRGHEVDPAFPSILYNLGNLALDRCVKLHNTGLSSKADIQKMAVEAIGYFNDCLNRHPDYAECHYNIASAHRMNQDAHRASAHMTKALKLNPAFELPPGWRTEKART</sequence>
<evidence type="ECO:0000313" key="4">
    <source>
        <dbReference type="Proteomes" id="UP000534186"/>
    </source>
</evidence>
<dbReference type="PANTHER" id="PTHR44943">
    <property type="entry name" value="CELLULOSE SYNTHASE OPERON PROTEIN C"/>
    <property type="match status" value="1"/>
</dbReference>
<evidence type="ECO:0000256" key="1">
    <source>
        <dbReference type="ARBA" id="ARBA00022737"/>
    </source>
</evidence>
<evidence type="ECO:0000313" key="3">
    <source>
        <dbReference type="EMBL" id="NYF54056.1"/>
    </source>
</evidence>
<dbReference type="Pfam" id="PF13181">
    <property type="entry name" value="TPR_8"/>
    <property type="match status" value="1"/>
</dbReference>
<dbReference type="Pfam" id="PF13431">
    <property type="entry name" value="TPR_17"/>
    <property type="match status" value="1"/>
</dbReference>
<evidence type="ECO:0000256" key="2">
    <source>
        <dbReference type="ARBA" id="ARBA00022803"/>
    </source>
</evidence>
<keyword evidence="1" id="KW-0677">Repeat</keyword>
<dbReference type="Gene3D" id="1.25.40.10">
    <property type="entry name" value="Tetratricopeptide repeat domain"/>
    <property type="match status" value="2"/>
</dbReference>
<organism evidence="3 4">
    <name type="scientific">Tunturiibacter lichenicola</name>
    <dbReference type="NCBI Taxonomy" id="2051959"/>
    <lineage>
        <taxon>Bacteria</taxon>
        <taxon>Pseudomonadati</taxon>
        <taxon>Acidobacteriota</taxon>
        <taxon>Terriglobia</taxon>
        <taxon>Terriglobales</taxon>
        <taxon>Acidobacteriaceae</taxon>
        <taxon>Tunturiibacter</taxon>
    </lineage>
</organism>
<comment type="caution">
    <text evidence="3">The sequence shown here is derived from an EMBL/GenBank/DDBJ whole genome shotgun (WGS) entry which is preliminary data.</text>
</comment>
<dbReference type="InterPro" id="IPR011990">
    <property type="entry name" value="TPR-like_helical_dom_sf"/>
</dbReference>
<protein>
    <submittedName>
        <fullName evidence="3">Flp pilus assembly protein TadD</fullName>
    </submittedName>
</protein>
<dbReference type="SUPFAM" id="SSF48452">
    <property type="entry name" value="TPR-like"/>
    <property type="match status" value="1"/>
</dbReference>
<accession>A0A7Y9T4Z2</accession>
<reference evidence="3 4" key="1">
    <citation type="submission" date="2020-07" db="EMBL/GenBank/DDBJ databases">
        <title>Genomic Encyclopedia of Type Strains, Phase IV (KMG-V): Genome sequencing to study the core and pangenomes of soil and plant-associated prokaryotes.</title>
        <authorList>
            <person name="Whitman W."/>
        </authorList>
    </citation>
    <scope>NUCLEOTIDE SEQUENCE [LARGE SCALE GENOMIC DNA]</scope>
    <source>
        <strain evidence="3 4">M8UP30</strain>
    </source>
</reference>
<dbReference type="InterPro" id="IPR051685">
    <property type="entry name" value="Ycf3/AcsC/BcsC/TPR_MFPF"/>
</dbReference>
<dbReference type="InterPro" id="IPR019734">
    <property type="entry name" value="TPR_rpt"/>
</dbReference>
<dbReference type="EMBL" id="JACCCV010000003">
    <property type="protein sequence ID" value="NYF54056.1"/>
    <property type="molecule type" value="Genomic_DNA"/>
</dbReference>
<keyword evidence="2" id="KW-0802">TPR repeat</keyword>
<name>A0A7Y9T4Z2_9BACT</name>
<dbReference type="Proteomes" id="UP000534186">
    <property type="component" value="Unassembled WGS sequence"/>
</dbReference>
<dbReference type="PANTHER" id="PTHR44943:SF8">
    <property type="entry name" value="TPR REPEAT-CONTAINING PROTEIN MJ0263"/>
    <property type="match status" value="1"/>
</dbReference>